<feature type="transmembrane region" description="Helical" evidence="1">
    <location>
        <begin position="6"/>
        <end position="27"/>
    </location>
</feature>
<keyword evidence="1" id="KW-0812">Transmembrane</keyword>
<keyword evidence="1" id="KW-0472">Membrane</keyword>
<dbReference type="AlphaFoldDB" id="A0AAD7LVS6"/>
<reference evidence="2" key="1">
    <citation type="journal article" date="2023" name="Science">
        <title>Elucidation of the pathway for biosynthesis of saponin adjuvants from the soapbark tree.</title>
        <authorList>
            <person name="Reed J."/>
            <person name="Orme A."/>
            <person name="El-Demerdash A."/>
            <person name="Owen C."/>
            <person name="Martin L.B.B."/>
            <person name="Misra R.C."/>
            <person name="Kikuchi S."/>
            <person name="Rejzek M."/>
            <person name="Martin A.C."/>
            <person name="Harkess A."/>
            <person name="Leebens-Mack J."/>
            <person name="Louveau T."/>
            <person name="Stephenson M.J."/>
            <person name="Osbourn A."/>
        </authorList>
    </citation>
    <scope>NUCLEOTIDE SEQUENCE</scope>
    <source>
        <strain evidence="2">S10</strain>
    </source>
</reference>
<evidence type="ECO:0000313" key="2">
    <source>
        <dbReference type="EMBL" id="KAJ7965271.1"/>
    </source>
</evidence>
<keyword evidence="3" id="KW-1185">Reference proteome</keyword>
<dbReference type="PANTHER" id="PTHR34970:SF2">
    <property type="entry name" value="ABC TRANSPORTER A FAMILY PROTEIN"/>
    <property type="match status" value="1"/>
</dbReference>
<keyword evidence="1" id="KW-1133">Transmembrane helix</keyword>
<dbReference type="EMBL" id="JARAOO010000006">
    <property type="protein sequence ID" value="KAJ7965271.1"/>
    <property type="molecule type" value="Genomic_DNA"/>
</dbReference>
<organism evidence="2 3">
    <name type="scientific">Quillaja saponaria</name>
    <name type="common">Soap bark tree</name>
    <dbReference type="NCBI Taxonomy" id="32244"/>
    <lineage>
        <taxon>Eukaryota</taxon>
        <taxon>Viridiplantae</taxon>
        <taxon>Streptophyta</taxon>
        <taxon>Embryophyta</taxon>
        <taxon>Tracheophyta</taxon>
        <taxon>Spermatophyta</taxon>
        <taxon>Magnoliopsida</taxon>
        <taxon>eudicotyledons</taxon>
        <taxon>Gunneridae</taxon>
        <taxon>Pentapetalae</taxon>
        <taxon>rosids</taxon>
        <taxon>fabids</taxon>
        <taxon>Fabales</taxon>
        <taxon>Quillajaceae</taxon>
        <taxon>Quillaja</taxon>
    </lineage>
</organism>
<evidence type="ECO:0000256" key="1">
    <source>
        <dbReference type="SAM" id="Phobius"/>
    </source>
</evidence>
<proteinExistence type="predicted"/>
<dbReference type="Proteomes" id="UP001163823">
    <property type="component" value="Chromosome 6"/>
</dbReference>
<gene>
    <name evidence="2" type="ORF">O6P43_014942</name>
</gene>
<dbReference type="PANTHER" id="PTHR34970">
    <property type="entry name" value="ABC TRANSPORTER A FAMILY PROTEIN"/>
    <property type="match status" value="1"/>
</dbReference>
<dbReference type="KEGG" id="qsa:O6P43_014942"/>
<sequence>MGYLLRVGLVSFFTGAATSSFVGLYILHKDYKVAQESIAQQMKGLHESLDQRISSLEKFKQTEVSQHAEATE</sequence>
<name>A0AAD7LVS6_QUISA</name>
<accession>A0AAD7LVS6</accession>
<comment type="caution">
    <text evidence="2">The sequence shown here is derived from an EMBL/GenBank/DDBJ whole genome shotgun (WGS) entry which is preliminary data.</text>
</comment>
<evidence type="ECO:0000313" key="3">
    <source>
        <dbReference type="Proteomes" id="UP001163823"/>
    </source>
</evidence>
<protein>
    <submittedName>
        <fullName evidence="2">ABC transporter A family protein</fullName>
    </submittedName>
</protein>
<dbReference type="EMBL" id="JARAOO010000006">
    <property type="protein sequence ID" value="KAJ7965270.1"/>
    <property type="molecule type" value="Genomic_DNA"/>
</dbReference>